<dbReference type="PROSITE" id="PS00198">
    <property type="entry name" value="4FE4S_FER_1"/>
    <property type="match status" value="2"/>
</dbReference>
<feature type="domain" description="4Fe-4S ferredoxin-type" evidence="7">
    <location>
        <begin position="350"/>
        <end position="381"/>
    </location>
</feature>
<keyword evidence="5" id="KW-0408">Iron</keyword>
<feature type="domain" description="4Fe-4S ferredoxin-type" evidence="7">
    <location>
        <begin position="382"/>
        <end position="410"/>
    </location>
</feature>
<dbReference type="Pfam" id="PF04015">
    <property type="entry name" value="DUF362"/>
    <property type="match status" value="1"/>
</dbReference>
<organism evidence="8 9">
    <name type="scientific">Zhenpiania hominis</name>
    <dbReference type="NCBI Taxonomy" id="2763644"/>
    <lineage>
        <taxon>Bacteria</taxon>
        <taxon>Bacillati</taxon>
        <taxon>Bacillota</taxon>
        <taxon>Clostridia</taxon>
        <taxon>Peptostreptococcales</taxon>
        <taxon>Anaerovoracaceae</taxon>
        <taxon>Zhenpiania</taxon>
    </lineage>
</organism>
<comment type="caution">
    <text evidence="8">The sequence shown here is derived from an EMBL/GenBank/DDBJ whole genome shotgun (WGS) entry which is preliminary data.</text>
</comment>
<dbReference type="Gene3D" id="3.30.70.20">
    <property type="match status" value="1"/>
</dbReference>
<evidence type="ECO:0000256" key="3">
    <source>
        <dbReference type="ARBA" id="ARBA00022485"/>
    </source>
</evidence>
<evidence type="ECO:0000256" key="2">
    <source>
        <dbReference type="ARBA" id="ARBA00013529"/>
    </source>
</evidence>
<dbReference type="AlphaFoldDB" id="A0A923NJ40"/>
<dbReference type="PROSITE" id="PS51379">
    <property type="entry name" value="4FE4S_FER_2"/>
    <property type="match status" value="2"/>
</dbReference>
<keyword evidence="9" id="KW-1185">Reference proteome</keyword>
<dbReference type="InterPro" id="IPR017900">
    <property type="entry name" value="4Fe4S_Fe_S_CS"/>
</dbReference>
<reference evidence="8" key="1">
    <citation type="submission" date="2020-08" db="EMBL/GenBank/DDBJ databases">
        <title>Genome public.</title>
        <authorList>
            <person name="Liu C."/>
            <person name="Sun Q."/>
        </authorList>
    </citation>
    <scope>NUCLEOTIDE SEQUENCE</scope>
    <source>
        <strain evidence="8">BX12</strain>
    </source>
</reference>
<dbReference type="SUPFAM" id="SSF54862">
    <property type="entry name" value="4Fe-4S ferredoxins"/>
    <property type="match status" value="1"/>
</dbReference>
<dbReference type="GO" id="GO:0051539">
    <property type="term" value="F:4 iron, 4 sulfur cluster binding"/>
    <property type="evidence" value="ECO:0007669"/>
    <property type="project" value="UniProtKB-KW"/>
</dbReference>
<evidence type="ECO:0000259" key="7">
    <source>
        <dbReference type="PROSITE" id="PS51379"/>
    </source>
</evidence>
<dbReference type="PANTHER" id="PTHR24960">
    <property type="entry name" value="PHOTOSYSTEM I IRON-SULFUR CENTER-RELATED"/>
    <property type="match status" value="1"/>
</dbReference>
<proteinExistence type="predicted"/>
<dbReference type="GO" id="GO:0046872">
    <property type="term" value="F:metal ion binding"/>
    <property type="evidence" value="ECO:0007669"/>
    <property type="project" value="UniProtKB-KW"/>
</dbReference>
<dbReference type="Pfam" id="PF13237">
    <property type="entry name" value="Fer4_10"/>
    <property type="match status" value="1"/>
</dbReference>
<dbReference type="EMBL" id="JACRYT010000008">
    <property type="protein sequence ID" value="MBC6679998.1"/>
    <property type="molecule type" value="Genomic_DNA"/>
</dbReference>
<evidence type="ECO:0000256" key="5">
    <source>
        <dbReference type="ARBA" id="ARBA00023004"/>
    </source>
</evidence>
<evidence type="ECO:0000313" key="8">
    <source>
        <dbReference type="EMBL" id="MBC6679998.1"/>
    </source>
</evidence>
<dbReference type="Proteomes" id="UP000602647">
    <property type="component" value="Unassembled WGS sequence"/>
</dbReference>
<evidence type="ECO:0000256" key="4">
    <source>
        <dbReference type="ARBA" id="ARBA00022723"/>
    </source>
</evidence>
<accession>A0A923NJ40</accession>
<dbReference type="InterPro" id="IPR050157">
    <property type="entry name" value="PSI_iron-sulfur_center"/>
</dbReference>
<dbReference type="InterPro" id="IPR007160">
    <property type="entry name" value="DUF362"/>
</dbReference>
<evidence type="ECO:0000313" key="9">
    <source>
        <dbReference type="Proteomes" id="UP000602647"/>
    </source>
</evidence>
<comment type="function">
    <text evidence="1">Ferredoxins are iron-sulfur proteins that transfer electrons in a wide variety of metabolic reactions.</text>
</comment>
<gene>
    <name evidence="8" type="ORF">H9L42_09160</name>
</gene>
<protein>
    <recommendedName>
        <fullName evidence="2">Ferredoxin</fullName>
    </recommendedName>
</protein>
<dbReference type="InterPro" id="IPR017896">
    <property type="entry name" value="4Fe4S_Fe-S-bd"/>
</dbReference>
<name>A0A923NJ40_9FIRM</name>
<keyword evidence="3" id="KW-0004">4Fe-4S</keyword>
<evidence type="ECO:0000256" key="1">
    <source>
        <dbReference type="ARBA" id="ARBA00003532"/>
    </source>
</evidence>
<evidence type="ECO:0000256" key="6">
    <source>
        <dbReference type="ARBA" id="ARBA00023014"/>
    </source>
</evidence>
<keyword evidence="4" id="KW-0479">Metal-binding</keyword>
<sequence length="422" mass="46921">MGKRRVQFCICRFPVLKWTENFARQERGGGILLKSKVAVVECREYRQELVDEAVRKVVGLLGGWERFVGKEERILLKPNLLAKCPPEKACTTHPQVFAAAGRALRKEGYPHLFFGDSPGNHLIGVEQTAQGCGILPEARSLEIPTADFSEGEKVDFPEGHAADHFILCKGAREADAIINLCKMKTHQLERITGAMKNTFGCVYGFNKGASYARFPNADLFGQMIGDLNLLVKPRLHIMDGIVAMEGNGPQSGEPVKMGLILASADPVALDSVFCALVSLDPKLVPTNVYGQEYGVGTCEAAQIEVVTDGETLTVEEAAVRWGNPDFKVERSADFKGRINMLRFFQPLLDRKPYIKKDRCVGCGICIQACPLEEKAIFFRGGKPAYHYRKCIKCYCCQEMCPKQAIDVKQTRLAKLADRNWRL</sequence>
<keyword evidence="6" id="KW-0411">Iron-sulfur</keyword>